<dbReference type="AlphaFoldDB" id="A0A078QND5"/>
<reference evidence="2 3" key="1">
    <citation type="submission" date="2014-04" db="EMBL/GenBank/DDBJ databases">
        <authorList>
            <person name="Sears C."/>
            <person name="Carroll K."/>
            <person name="Sack B.R."/>
            <person name="Qadri F."/>
            <person name="Myers L.L."/>
            <person name="Chung G.-T."/>
            <person name="Escheverria P."/>
            <person name="Fraser C.M."/>
            <person name="Sadzewicz L."/>
            <person name="Shefchek K.A."/>
            <person name="Tallon L."/>
            <person name="Das S.P."/>
            <person name="Daugherty S."/>
            <person name="Mongodin E.F."/>
        </authorList>
    </citation>
    <scope>NUCLEOTIDE SEQUENCE [LARGE SCALE GENOMIC DNA]</scope>
    <source>
        <strain evidence="3">3775 SL(B) 10 (iv)</strain>
    </source>
</reference>
<name>A0A078QND5_PHOVU</name>
<feature type="region of interest" description="Disordered" evidence="1">
    <location>
        <begin position="1"/>
        <end position="45"/>
    </location>
</feature>
<evidence type="ECO:0000256" key="1">
    <source>
        <dbReference type="SAM" id="MobiDB-lite"/>
    </source>
</evidence>
<dbReference type="Proteomes" id="UP000028134">
    <property type="component" value="Unassembled WGS sequence"/>
</dbReference>
<protein>
    <submittedName>
        <fullName evidence="2">Uncharacterized protein</fullName>
    </submittedName>
</protein>
<evidence type="ECO:0000313" key="3">
    <source>
        <dbReference type="Proteomes" id="UP000028134"/>
    </source>
</evidence>
<gene>
    <name evidence="2" type="ORF">M097_4946</name>
</gene>
<dbReference type="EMBL" id="JNHI01000119">
    <property type="protein sequence ID" value="KDS23197.1"/>
    <property type="molecule type" value="Genomic_DNA"/>
</dbReference>
<proteinExistence type="predicted"/>
<accession>A0A078QND5</accession>
<feature type="compositionally biased region" description="Basic and acidic residues" evidence="1">
    <location>
        <begin position="36"/>
        <end position="45"/>
    </location>
</feature>
<organism evidence="2 3">
    <name type="scientific">Phocaeicola vulgatus str. 3775 SL</name>
    <name type="common">B</name>
    <name type="synonym">iv</name>
    <dbReference type="NCBI Taxonomy" id="1339350"/>
    <lineage>
        <taxon>Bacteria</taxon>
        <taxon>Pseudomonadati</taxon>
        <taxon>Bacteroidota</taxon>
        <taxon>Bacteroidia</taxon>
        <taxon>Bacteroidales</taxon>
        <taxon>Bacteroidaceae</taxon>
        <taxon>Phocaeicola</taxon>
    </lineage>
</organism>
<sequence length="45" mass="4731">MSGVPGQGQAPAGLAERKSSSPDGCGIFFRQTLRVRPRDSQAGEK</sequence>
<evidence type="ECO:0000313" key="2">
    <source>
        <dbReference type="EMBL" id="KDS23197.1"/>
    </source>
</evidence>
<comment type="caution">
    <text evidence="2">The sequence shown here is derived from an EMBL/GenBank/DDBJ whole genome shotgun (WGS) entry which is preliminary data.</text>
</comment>